<dbReference type="InterPro" id="IPR002559">
    <property type="entry name" value="Transposase_11"/>
</dbReference>
<dbReference type="GO" id="GO:0004803">
    <property type="term" value="F:transposase activity"/>
    <property type="evidence" value="ECO:0007669"/>
    <property type="project" value="InterPro"/>
</dbReference>
<dbReference type="KEGG" id="mans:FRW55_01170"/>
<dbReference type="Pfam" id="PF01609">
    <property type="entry name" value="DDE_Tnp_1"/>
    <property type="match status" value="1"/>
</dbReference>
<dbReference type="EMBL" id="CP042295">
    <property type="protein sequence ID" value="QDY86772.1"/>
    <property type="molecule type" value="Genomic_DNA"/>
</dbReference>
<keyword evidence="3" id="KW-1185">Reference proteome</keyword>
<sequence>MKKDKWLVTKSKKKDTYYISIGISAGYGKGYKKLIGVGSLDELMKYHPDPINALKTECENWDTEWDRNKLKPIIDDFLKKSTNKIKITNYSLEILDKFINKLNIFENMSSTKSKNVIDVFRYMLQKRIIEKSSIFRCFNTQEDTDTDLPVSKTSFYNALDYLFDNKKRILKNINNQLVSENKRKLQVLWYDTTTAYFESFSRVGIRVPGFSKDGKFKEDQVVIGLITDENGIPLHYKLFPGNTTDSKTFIHFMLEMKRIYEIEKAVIVCDKGMSTNANIRFLEAYGIDYIISYRMKAGSKKVKEYVLKQDDYVNYGEEFKYKEQTYFSTWQNGRKNDKVRRRIISYSSSRASKDRKDRENLVNNFYKKAKNGMVSASDLNSIKKYKFFQKVNEDTLYKLNYDKIEEDEQFDGYYIYETSLLNISPSEIISIYQKQWQIEENFRVLKGTLELRPMFVWTYKHIEAYVLLSFLALVVLKYAIHWIGEHYLKDLGLVENITVTKFLDILKAAQKITKEVNGIVVSVEYENSKKLNNDLQYIEKLISKYM</sequence>
<feature type="domain" description="Transposase IS4-like" evidence="1">
    <location>
        <begin position="206"/>
        <end position="474"/>
    </location>
</feature>
<dbReference type="GO" id="GO:0006313">
    <property type="term" value="P:DNA transposition"/>
    <property type="evidence" value="ECO:0007669"/>
    <property type="project" value="InterPro"/>
</dbReference>
<dbReference type="RefSeq" id="WP_146368381.1">
    <property type="nucleotide sequence ID" value="NZ_CP042295.1"/>
</dbReference>
<dbReference type="InterPro" id="IPR012337">
    <property type="entry name" value="RNaseH-like_sf"/>
</dbReference>
<dbReference type="PANTHER" id="PTHR34614">
    <property type="match status" value="1"/>
</dbReference>
<dbReference type="NCBIfam" id="NF033559">
    <property type="entry name" value="transpos_IS1634"/>
    <property type="match status" value="1"/>
</dbReference>
<name>A0A5B8J6R2_9MOLU</name>
<dbReference type="SUPFAM" id="SSF53098">
    <property type="entry name" value="Ribonuclease H-like"/>
    <property type="match status" value="1"/>
</dbReference>
<evidence type="ECO:0000313" key="3">
    <source>
        <dbReference type="Proteomes" id="UP000318927"/>
    </source>
</evidence>
<proteinExistence type="predicted"/>
<dbReference type="OrthoDB" id="399623at2"/>
<gene>
    <name evidence="2" type="ORF">FRW55_01170</name>
</gene>
<reference evidence="2 3" key="1">
    <citation type="journal article" date="2019" name="Microbiol. Resour. Announc.">
        <title>Complete Genome Sequences of Three Mycoplasma anserisalpingitis (Mycoplasma sp. 1220) Strains.</title>
        <authorList>
            <person name="Grozner D."/>
            <person name="Forro B."/>
            <person name="Kovacs A.B."/>
            <person name="Marton S."/>
            <person name="Banyai K."/>
            <person name="Kreizinger Z."/>
            <person name="Sulyok K.M."/>
            <person name="Gyuranecz M."/>
        </authorList>
    </citation>
    <scope>NUCLEOTIDE SEQUENCE [LARGE SCALE GENOMIC DNA]</scope>
    <source>
        <strain evidence="2 3">ATCC:BAA-2147</strain>
    </source>
</reference>
<evidence type="ECO:0000313" key="2">
    <source>
        <dbReference type="EMBL" id="QDY86772.1"/>
    </source>
</evidence>
<organism evidence="2 3">
    <name type="scientific">Mycoplasma anserisalpingitidis</name>
    <dbReference type="NCBI Taxonomy" id="519450"/>
    <lineage>
        <taxon>Bacteria</taxon>
        <taxon>Bacillati</taxon>
        <taxon>Mycoplasmatota</taxon>
        <taxon>Mollicutes</taxon>
        <taxon>Mycoplasmataceae</taxon>
        <taxon>Mycoplasma</taxon>
    </lineage>
</organism>
<dbReference type="InterPro" id="IPR047654">
    <property type="entry name" value="IS1634_transpos"/>
</dbReference>
<dbReference type="PANTHER" id="PTHR34614:SF2">
    <property type="entry name" value="TRANSPOSASE IS4-LIKE DOMAIN-CONTAINING PROTEIN"/>
    <property type="match status" value="1"/>
</dbReference>
<evidence type="ECO:0000259" key="1">
    <source>
        <dbReference type="Pfam" id="PF01609"/>
    </source>
</evidence>
<dbReference type="AlphaFoldDB" id="A0A5B8J6R2"/>
<dbReference type="Proteomes" id="UP000318927">
    <property type="component" value="Chromosome"/>
</dbReference>
<dbReference type="GO" id="GO:0003677">
    <property type="term" value="F:DNA binding"/>
    <property type="evidence" value="ECO:0007669"/>
    <property type="project" value="InterPro"/>
</dbReference>
<protein>
    <submittedName>
        <fullName evidence="2">IS1634 family transposase</fullName>
    </submittedName>
</protein>
<accession>A0A5B8J6R2</accession>